<evidence type="ECO:0000313" key="2">
    <source>
        <dbReference type="EMBL" id="MFC7069676.1"/>
    </source>
</evidence>
<dbReference type="GeneID" id="81125431"/>
<dbReference type="EMBL" id="JBHTAH010000005">
    <property type="protein sequence ID" value="MFC7069676.1"/>
    <property type="molecule type" value="Genomic_DNA"/>
</dbReference>
<comment type="caution">
    <text evidence="2">The sequence shown here is derived from an EMBL/GenBank/DDBJ whole genome shotgun (WGS) entry which is preliminary data.</text>
</comment>
<dbReference type="RefSeq" id="WP_284030594.1">
    <property type="nucleotide sequence ID" value="NZ_CP126154.1"/>
</dbReference>
<dbReference type="Proteomes" id="UP001596461">
    <property type="component" value="Unassembled WGS sequence"/>
</dbReference>
<dbReference type="AlphaFoldDB" id="A0ABD5WEA4"/>
<gene>
    <name evidence="2" type="ORF">ACFQL9_08485</name>
</gene>
<reference evidence="2 3" key="1">
    <citation type="journal article" date="2019" name="Int. J. Syst. Evol. Microbiol.">
        <title>The Global Catalogue of Microorganisms (GCM) 10K type strain sequencing project: providing services to taxonomists for standard genome sequencing and annotation.</title>
        <authorList>
            <consortium name="The Broad Institute Genomics Platform"/>
            <consortium name="The Broad Institute Genome Sequencing Center for Infectious Disease"/>
            <person name="Wu L."/>
            <person name="Ma J."/>
        </authorList>
    </citation>
    <scope>NUCLEOTIDE SEQUENCE [LARGE SCALE GENOMIC DNA]</scope>
    <source>
        <strain evidence="2 3">DT31</strain>
    </source>
</reference>
<dbReference type="InterPro" id="IPR057167">
    <property type="entry name" value="DUF7845"/>
</dbReference>
<protein>
    <submittedName>
        <fullName evidence="2">MarR family transcriptional regulator</fullName>
    </submittedName>
</protein>
<keyword evidence="3" id="KW-1185">Reference proteome</keyword>
<proteinExistence type="predicted"/>
<evidence type="ECO:0000313" key="3">
    <source>
        <dbReference type="Proteomes" id="UP001596461"/>
    </source>
</evidence>
<feature type="domain" description="DUF7845" evidence="1">
    <location>
        <begin position="4"/>
        <end position="335"/>
    </location>
</feature>
<accession>A0ABD5WEA4</accession>
<dbReference type="Pfam" id="PF25227">
    <property type="entry name" value="DUF7845"/>
    <property type="match status" value="1"/>
</dbReference>
<evidence type="ECO:0000259" key="1">
    <source>
        <dbReference type="Pfam" id="PF25227"/>
    </source>
</evidence>
<name>A0ABD5WEA4_9EURY</name>
<sequence length="555" mass="61869">MRAVEPCWHEVAMQLNYADGLSPFFAAAGVVSRSGGSKTVKFHDGGETWLAKLYYQDSGIVNPGPRLPTGTRWEFDTMREYRIAILRNPDEDAVGEQKMNAHLRPRWQGMQVEKDDGSRFRLNIPRGITEGVNVRLNGSNIDIWRYQTLLREAAAALGINPDHFVDPHESSTVQDGERYVRVHTDASGPIHARDGPIAEMGHLLEHDREGYRKVVQNDADEDGRALPGYYHTVTLGPKRVREAFPSHSLPTEVKHYYAREALSMPKDNPLRHPKLGVSYQVSRWDESLGVAPEDLEQIERELDRTVHAVLIEAGIDPSPTHGSGPYIEDAYFDAETREGFEEPPALDLTHIRQEQESVVVRNLTDGLSPVEWESLQTLVTDGGSVSPADIADEHGRHVGSVRRALNRIDEMVEREYGTVSLKSSFVAELVHDAVKEARDANRRVVDAAGKALAAAERGLDETTSALLTWCSKHDIDVDSRGEAIERIRMGEVERGPVGTDANGSRYPIVSRKLRKALDLWTDAGRDPGKFRSATVEFSLSGSRGVRRVPAFEVLR</sequence>
<organism evidence="2 3">
    <name type="scientific">Halobaculum lipolyticum</name>
    <dbReference type="NCBI Taxonomy" id="3032001"/>
    <lineage>
        <taxon>Archaea</taxon>
        <taxon>Methanobacteriati</taxon>
        <taxon>Methanobacteriota</taxon>
        <taxon>Stenosarchaea group</taxon>
        <taxon>Halobacteria</taxon>
        <taxon>Halobacteriales</taxon>
        <taxon>Haloferacaceae</taxon>
        <taxon>Halobaculum</taxon>
    </lineage>
</organism>